<dbReference type="AlphaFoldDB" id="A0A5B7JGB7"/>
<proteinExistence type="predicted"/>
<reference evidence="1 2" key="1">
    <citation type="submission" date="2019-05" db="EMBL/GenBank/DDBJ databases">
        <title>Another draft genome of Portunus trituberculatus and its Hox gene families provides insights of decapod evolution.</title>
        <authorList>
            <person name="Jeong J.-H."/>
            <person name="Song I."/>
            <person name="Kim S."/>
            <person name="Choi T."/>
            <person name="Kim D."/>
            <person name="Ryu S."/>
            <person name="Kim W."/>
        </authorList>
    </citation>
    <scope>NUCLEOTIDE SEQUENCE [LARGE SCALE GENOMIC DNA]</scope>
    <source>
        <tissue evidence="1">Muscle</tissue>
    </source>
</reference>
<organism evidence="1 2">
    <name type="scientific">Portunus trituberculatus</name>
    <name type="common">Swimming crab</name>
    <name type="synonym">Neptunus trituberculatus</name>
    <dbReference type="NCBI Taxonomy" id="210409"/>
    <lineage>
        <taxon>Eukaryota</taxon>
        <taxon>Metazoa</taxon>
        <taxon>Ecdysozoa</taxon>
        <taxon>Arthropoda</taxon>
        <taxon>Crustacea</taxon>
        <taxon>Multicrustacea</taxon>
        <taxon>Malacostraca</taxon>
        <taxon>Eumalacostraca</taxon>
        <taxon>Eucarida</taxon>
        <taxon>Decapoda</taxon>
        <taxon>Pleocyemata</taxon>
        <taxon>Brachyura</taxon>
        <taxon>Eubrachyura</taxon>
        <taxon>Portunoidea</taxon>
        <taxon>Portunidae</taxon>
        <taxon>Portuninae</taxon>
        <taxon>Portunus</taxon>
    </lineage>
</organism>
<dbReference type="EMBL" id="VSRR010090907">
    <property type="protein sequence ID" value="MPC92347.1"/>
    <property type="molecule type" value="Genomic_DNA"/>
</dbReference>
<dbReference type="Proteomes" id="UP000324222">
    <property type="component" value="Unassembled WGS sequence"/>
</dbReference>
<protein>
    <submittedName>
        <fullName evidence="1">Uncharacterized protein</fullName>
    </submittedName>
</protein>
<keyword evidence="2" id="KW-1185">Reference proteome</keyword>
<evidence type="ECO:0000313" key="1">
    <source>
        <dbReference type="EMBL" id="MPC92347.1"/>
    </source>
</evidence>
<accession>A0A5B7JGB7</accession>
<evidence type="ECO:0000313" key="2">
    <source>
        <dbReference type="Proteomes" id="UP000324222"/>
    </source>
</evidence>
<comment type="caution">
    <text evidence="1">The sequence shown here is derived from an EMBL/GenBank/DDBJ whole genome shotgun (WGS) entry which is preliminary data.</text>
</comment>
<name>A0A5B7JGB7_PORTR</name>
<sequence>MTVVVVTVVHGCCCYLTSRYLISRVGRALRQTNPLAHPEVRRPTSAFLTP</sequence>
<gene>
    <name evidence="1" type="ORF">E2C01_087430</name>
</gene>